<dbReference type="AlphaFoldDB" id="A0A098EGW3"/>
<gene>
    <name evidence="2" type="ORF">ANAPHAGO_00864</name>
</gene>
<proteinExistence type="predicted"/>
<evidence type="ECO:0000313" key="2">
    <source>
        <dbReference type="EMBL" id="CEG20546.1"/>
    </source>
</evidence>
<name>A0A098EGW3_ANAPH</name>
<dbReference type="EMBL" id="CCXQ01000027">
    <property type="protein sequence ID" value="CEG20546.1"/>
    <property type="molecule type" value="Genomic_DNA"/>
</dbReference>
<reference evidence="2 3" key="1">
    <citation type="submission" date="2014-09" db="EMBL/GenBank/DDBJ databases">
        <authorList>
            <person name="Loux Valentin"/>
            <person name="Dugat Thibaut"/>
        </authorList>
    </citation>
    <scope>NUCLEOTIDE SEQUENCE [LARGE SCALE GENOMIC DNA]</scope>
    <source>
        <strain evidence="2 3">BOV-10_179</strain>
    </source>
</reference>
<evidence type="ECO:0000256" key="1">
    <source>
        <dbReference type="SAM" id="MobiDB-lite"/>
    </source>
</evidence>
<organism evidence="2 3">
    <name type="scientific">Anaplasma phagocytophilum</name>
    <name type="common">Ehrlichia phagocytophila</name>
    <dbReference type="NCBI Taxonomy" id="948"/>
    <lineage>
        <taxon>Bacteria</taxon>
        <taxon>Pseudomonadati</taxon>
        <taxon>Pseudomonadota</taxon>
        <taxon>Alphaproteobacteria</taxon>
        <taxon>Rickettsiales</taxon>
        <taxon>Anaplasmataceae</taxon>
        <taxon>Anaplasma</taxon>
        <taxon>phagocytophilum group</taxon>
    </lineage>
</organism>
<accession>A0A098EGW3</accession>
<sequence length="848" mass="94188">MKKWVINFLGLKNARNPENAPRQRHYLYFPNKLSRIGASQELGEGNVLRWKLMQERIRPKQLDERHPAQHLDESNSLNWNLIYEPSGSPSPPVALDRNLITEKILDVQGLCNYVNKNNRSTLPEAAPDLQDAPDDTSTSVQAALLQNLWTKCHAELDAIHDLLDDSTQSPETETIILPIVRHCHAAMLHLIHSTSSDVMTEDYHFTVSKALCNISDIVYATQNTAILLPEPLEELHIFNTLSNLQGTLRLLTYSIAKSTIVRHNCLKEFLLSCINTATSLSRLVNTRGISDDDKLIVAYIAKFGIKLVSVAIETGAIPNFQAYQANTSIRQALGQPNSIVAITAAKLFILSADRYASLDGPAVCEVSDIELVQTYLFECKSLIEEIFYKCSNFHDSADNSVRKIMITLSNTILSLNRAINSCYNDVEGFSQTHIVIAQLKTVCEHLGHCNGVLDHDKHGEILILLNKAAISAQRCLEKSKHSVLSSYAAHPVPIFPGGTQPKDKQQNSVPVKVTALQKMFSNYVQKSSSSKSVRFHLRKSSLRKKTSVAEKDVFKHQPFTSKHGILAKTSQLPKKVSIENTYRHMHDQEQSNPYDTQVLQMYEKENSSCALRGDAQFLQPESRAQGQDSISVHVVEVHKNMHDSPLEEDISSYHSTFQKNLAELNIAIELLCNNTRKSKEDTIHAAQHAIQDCTSSGIHAPSSSEKTQDFYCNERARAIVKAARDSIAAFTIGRTSCIGHDPCAVFDDSLEQEDAESLSSSSGETVIYVKKQDLETQTSQGSIDISDKSNSTPEEKAATSDKAMIQASDAVSHVPQRVTVQLTDTSVMEHNVTPEDGINRDIASKSIA</sequence>
<protein>
    <submittedName>
        <fullName evidence="2">Uncharacterized protein</fullName>
    </submittedName>
</protein>
<feature type="compositionally biased region" description="Polar residues" evidence="1">
    <location>
        <begin position="778"/>
        <end position="792"/>
    </location>
</feature>
<dbReference type="Proteomes" id="UP000055047">
    <property type="component" value="Unassembled WGS sequence"/>
</dbReference>
<feature type="region of interest" description="Disordered" evidence="1">
    <location>
        <begin position="778"/>
        <end position="803"/>
    </location>
</feature>
<evidence type="ECO:0000313" key="3">
    <source>
        <dbReference type="Proteomes" id="UP000055047"/>
    </source>
</evidence>
<dbReference type="RefSeq" id="WP_060757630.1">
    <property type="nucleotide sequence ID" value="NZ_CCXQ01000027.1"/>
</dbReference>